<keyword evidence="10" id="KW-0564">Palmitate</keyword>
<dbReference type="Proteomes" id="UP000472265">
    <property type="component" value="Chromosome 11"/>
</dbReference>
<keyword evidence="11" id="KW-1015">Disulfide bond</keyword>
<dbReference type="InterPro" id="IPR018154">
    <property type="entry name" value="TLV/ENV_coat_polyprotein"/>
</dbReference>
<dbReference type="AlphaFoldDB" id="A0A671X8A3"/>
<proteinExistence type="predicted"/>
<keyword evidence="5" id="KW-0945">Host-virus interaction</keyword>
<dbReference type="CDD" id="cd09951">
    <property type="entry name" value="HERV-Rb-like_HR1-HR2"/>
    <property type="match status" value="1"/>
</dbReference>
<reference evidence="16" key="1">
    <citation type="submission" date="2021-04" db="EMBL/GenBank/DDBJ databases">
        <authorList>
            <consortium name="Wellcome Sanger Institute Data Sharing"/>
        </authorList>
    </citation>
    <scope>NUCLEOTIDE SEQUENCE [LARGE SCALE GENOMIC DNA]</scope>
</reference>
<keyword evidence="9 15" id="KW-0472">Membrane</keyword>
<keyword evidence="6 15" id="KW-0812">Transmembrane</keyword>
<evidence type="ECO:0000256" key="4">
    <source>
        <dbReference type="ARBA" id="ARBA00022511"/>
    </source>
</evidence>
<evidence type="ECO:0000256" key="2">
    <source>
        <dbReference type="ARBA" id="ARBA00004531"/>
    </source>
</evidence>
<feature type="transmembrane region" description="Helical" evidence="15">
    <location>
        <begin position="31"/>
        <end position="53"/>
    </location>
</feature>
<dbReference type="SUPFAM" id="SSF58069">
    <property type="entry name" value="Virus ectodomain"/>
    <property type="match status" value="1"/>
</dbReference>
<dbReference type="Ensembl" id="ENSSAUT00010048903.1">
    <property type="protein sequence ID" value="ENSSAUP00010046536.1"/>
    <property type="gene ID" value="ENSSAUG00010019380.1"/>
</dbReference>
<evidence type="ECO:0000256" key="15">
    <source>
        <dbReference type="SAM" id="Phobius"/>
    </source>
</evidence>
<evidence type="ECO:0000256" key="14">
    <source>
        <dbReference type="SAM" id="MobiDB-lite"/>
    </source>
</evidence>
<evidence type="ECO:0000256" key="3">
    <source>
        <dbReference type="ARBA" id="ARBA00004563"/>
    </source>
</evidence>
<feature type="region of interest" description="Disordered" evidence="14">
    <location>
        <begin position="626"/>
        <end position="649"/>
    </location>
</feature>
<evidence type="ECO:0000256" key="8">
    <source>
        <dbReference type="ARBA" id="ARBA00022989"/>
    </source>
</evidence>
<keyword evidence="7" id="KW-1043">Host membrane</keyword>
<evidence type="ECO:0000256" key="12">
    <source>
        <dbReference type="ARBA" id="ARBA00023180"/>
    </source>
</evidence>
<evidence type="ECO:0000256" key="9">
    <source>
        <dbReference type="ARBA" id="ARBA00023136"/>
    </source>
</evidence>
<dbReference type="PANTHER" id="PTHR10424:SF81">
    <property type="entry name" value="ERVV2 PROTEIN"/>
    <property type="match status" value="1"/>
</dbReference>
<dbReference type="Pfam" id="PF00429">
    <property type="entry name" value="TLV_coat"/>
    <property type="match status" value="1"/>
</dbReference>
<keyword evidence="12" id="KW-0325">Glycoprotein</keyword>
<evidence type="ECO:0000256" key="5">
    <source>
        <dbReference type="ARBA" id="ARBA00022581"/>
    </source>
</evidence>
<keyword evidence="8 15" id="KW-1133">Transmembrane helix</keyword>
<evidence type="ECO:0000256" key="1">
    <source>
        <dbReference type="ARBA" id="ARBA00004402"/>
    </source>
</evidence>
<accession>A0A671X8A3</accession>
<reference evidence="16" key="3">
    <citation type="submission" date="2025-09" db="UniProtKB">
        <authorList>
            <consortium name="Ensembl"/>
        </authorList>
    </citation>
    <scope>IDENTIFICATION</scope>
</reference>
<keyword evidence="13" id="KW-0449">Lipoprotein</keyword>
<evidence type="ECO:0000256" key="10">
    <source>
        <dbReference type="ARBA" id="ARBA00023139"/>
    </source>
</evidence>
<evidence type="ECO:0000313" key="16">
    <source>
        <dbReference type="Ensembl" id="ENSSAUP00010046536.1"/>
    </source>
</evidence>
<dbReference type="Gene3D" id="1.10.287.210">
    <property type="match status" value="1"/>
</dbReference>
<evidence type="ECO:0000256" key="11">
    <source>
        <dbReference type="ARBA" id="ARBA00023157"/>
    </source>
</evidence>
<dbReference type="PANTHER" id="PTHR10424">
    <property type="entry name" value="VIRAL ENVELOPE PROTEIN"/>
    <property type="match status" value="1"/>
</dbReference>
<protein>
    <submittedName>
        <fullName evidence="16">Uncharacterized protein</fullName>
    </submittedName>
</protein>
<sequence>MGSWRDPPGHNTHTHLNTLPKHPLIHQGTTSLTLTLINLFLVVWLLLTLPGFARGEEGKGKDHIADNYTQIDSSEHMLFRRSKRATPEKQIVTLNFVEGVDKTAKFNLCAVITCVAASAHVIANTGFHDWGYNPKHSLKRRLRIIKGSVAAGCGDKECNPLYLTLSNPSVNDTGLYVLGSYQSGTDPLGHFQINVTKNETTTVTSPTASPESDIQVGPKVTYLHNITYESKLALETGYDDKNLWLEWMRYTAIQTDKTDCVACAKARPVLDTAPFRLNNQNDPDGLRCTIQLFGTNATAAECKTLSLLYPPVVYPNAPPSVIVYAGNYTCFSKSGQGISVGPLPNGYCTEIINITSDTGNYTAAAFEDHNTSRADLWWLCGDKKLRPHLPSKWAGECALVQLLMPFHMIPVGAASLQMRLPHSPYHCSKRDARGGSFDPKVYVDAIGVPRGVPNEFKARNQIINVDWINYIYYNQQRFINYTRNAVKGIAEQLDQTSLMTWQNRMALDMLLAEKGGVCKMFGEYCCTYIPNNTAPDGSITIALAGFTSLSQELAENSGVNDPITSWLDNQFGRYKALIASILISIGCFLAIIVCCGYCCIPCLRTLVNRLITTALSREKESSPYAMPLIDDETGSEDREGVSDLLPEGL</sequence>
<feature type="transmembrane region" description="Helical" evidence="15">
    <location>
        <begin position="577"/>
        <end position="600"/>
    </location>
</feature>
<evidence type="ECO:0000256" key="6">
    <source>
        <dbReference type="ARBA" id="ARBA00022692"/>
    </source>
</evidence>
<comment type="subcellular location">
    <subcellularLocation>
        <location evidence="1">Host cell membrane</location>
        <topology evidence="1">Single-pass type I membrane protein</topology>
    </subcellularLocation>
    <subcellularLocation>
        <location evidence="2">Host endomembrane system</location>
        <topology evidence="2">Peripheral membrane protein</topology>
    </subcellularLocation>
    <subcellularLocation>
        <location evidence="3">Virion membrane</location>
        <topology evidence="3">Single-pass type I membrane protein</topology>
    </subcellularLocation>
</comment>
<dbReference type="GeneTree" id="ENSGT00530000064449"/>
<keyword evidence="17" id="KW-1185">Reference proteome</keyword>
<dbReference type="InParanoid" id="A0A671X8A3"/>
<feature type="region of interest" description="Disordered" evidence="14">
    <location>
        <begin position="1"/>
        <end position="20"/>
    </location>
</feature>
<evidence type="ECO:0000256" key="13">
    <source>
        <dbReference type="ARBA" id="ARBA00023288"/>
    </source>
</evidence>
<name>A0A671X8A3_SPAAU</name>
<keyword evidence="4" id="KW-1032">Host cell membrane</keyword>
<evidence type="ECO:0000256" key="7">
    <source>
        <dbReference type="ARBA" id="ARBA00022870"/>
    </source>
</evidence>
<organism evidence="16 17">
    <name type="scientific">Sparus aurata</name>
    <name type="common">Gilthead sea bream</name>
    <dbReference type="NCBI Taxonomy" id="8175"/>
    <lineage>
        <taxon>Eukaryota</taxon>
        <taxon>Metazoa</taxon>
        <taxon>Chordata</taxon>
        <taxon>Craniata</taxon>
        <taxon>Vertebrata</taxon>
        <taxon>Euteleostomi</taxon>
        <taxon>Actinopterygii</taxon>
        <taxon>Neopterygii</taxon>
        <taxon>Teleostei</taxon>
        <taxon>Neoteleostei</taxon>
        <taxon>Acanthomorphata</taxon>
        <taxon>Eupercaria</taxon>
        <taxon>Spariformes</taxon>
        <taxon>Sparidae</taxon>
        <taxon>Sparus</taxon>
    </lineage>
</organism>
<evidence type="ECO:0000313" key="17">
    <source>
        <dbReference type="Proteomes" id="UP000472265"/>
    </source>
</evidence>
<reference evidence="16" key="2">
    <citation type="submission" date="2025-08" db="UniProtKB">
        <authorList>
            <consortium name="Ensembl"/>
        </authorList>
    </citation>
    <scope>IDENTIFICATION</scope>
</reference>